<comment type="subcellular location">
    <subcellularLocation>
        <location evidence="1">Membrane</location>
        <topology evidence="1">Single-pass membrane protein</topology>
    </subcellularLocation>
</comment>
<keyword evidence="4 5" id="KW-0472">Membrane</keyword>
<dbReference type="STRING" id="3818.A0A445CE89"/>
<dbReference type="InterPro" id="IPR044839">
    <property type="entry name" value="NDR1-like"/>
</dbReference>
<evidence type="ECO:0000313" key="7">
    <source>
        <dbReference type="EMBL" id="RYR49266.1"/>
    </source>
</evidence>
<organism evidence="7 8">
    <name type="scientific">Arachis hypogaea</name>
    <name type="common">Peanut</name>
    <dbReference type="NCBI Taxonomy" id="3818"/>
    <lineage>
        <taxon>Eukaryota</taxon>
        <taxon>Viridiplantae</taxon>
        <taxon>Streptophyta</taxon>
        <taxon>Embryophyta</taxon>
        <taxon>Tracheophyta</taxon>
        <taxon>Spermatophyta</taxon>
        <taxon>Magnoliopsida</taxon>
        <taxon>eudicotyledons</taxon>
        <taxon>Gunneridae</taxon>
        <taxon>Pentapetalae</taxon>
        <taxon>rosids</taxon>
        <taxon>fabids</taxon>
        <taxon>Fabales</taxon>
        <taxon>Fabaceae</taxon>
        <taxon>Papilionoideae</taxon>
        <taxon>50 kb inversion clade</taxon>
        <taxon>dalbergioids sensu lato</taxon>
        <taxon>Dalbergieae</taxon>
        <taxon>Pterocarpus clade</taxon>
        <taxon>Arachis</taxon>
    </lineage>
</organism>
<dbReference type="Pfam" id="PF03168">
    <property type="entry name" value="LEA_2"/>
    <property type="match status" value="1"/>
</dbReference>
<reference evidence="7 8" key="1">
    <citation type="submission" date="2019-01" db="EMBL/GenBank/DDBJ databases">
        <title>Sequencing of cultivated peanut Arachis hypogaea provides insights into genome evolution and oil improvement.</title>
        <authorList>
            <person name="Chen X."/>
        </authorList>
    </citation>
    <scope>NUCLEOTIDE SEQUENCE [LARGE SCALE GENOMIC DNA]</scope>
    <source>
        <strain evidence="8">cv. Fuhuasheng</strain>
        <tissue evidence="7">Leaves</tissue>
    </source>
</reference>
<proteinExistence type="predicted"/>
<keyword evidence="2 5" id="KW-0812">Transmembrane</keyword>
<accession>A0A445CE89</accession>
<feature type="domain" description="Late embryogenesis abundant protein LEA-2 subgroup" evidence="6">
    <location>
        <begin position="127"/>
        <end position="218"/>
    </location>
</feature>
<dbReference type="GO" id="GO:0005886">
    <property type="term" value="C:plasma membrane"/>
    <property type="evidence" value="ECO:0007669"/>
    <property type="project" value="TreeGrafter"/>
</dbReference>
<name>A0A445CE89_ARAHY</name>
<dbReference type="Proteomes" id="UP000289738">
    <property type="component" value="Chromosome A07"/>
</dbReference>
<dbReference type="GO" id="GO:0098542">
    <property type="term" value="P:defense response to other organism"/>
    <property type="evidence" value="ECO:0007669"/>
    <property type="project" value="InterPro"/>
</dbReference>
<evidence type="ECO:0000256" key="5">
    <source>
        <dbReference type="SAM" id="Phobius"/>
    </source>
</evidence>
<dbReference type="EMBL" id="SDMP01000007">
    <property type="protein sequence ID" value="RYR49266.1"/>
    <property type="molecule type" value="Genomic_DNA"/>
</dbReference>
<protein>
    <recommendedName>
        <fullName evidence="6">Late embryogenesis abundant protein LEA-2 subgroup domain-containing protein</fullName>
    </recommendedName>
</protein>
<evidence type="ECO:0000256" key="2">
    <source>
        <dbReference type="ARBA" id="ARBA00022692"/>
    </source>
</evidence>
<keyword evidence="3 5" id="KW-1133">Transmembrane helix</keyword>
<dbReference type="PANTHER" id="PTHR31234">
    <property type="entry name" value="LATE EMBRYOGENESIS ABUNDANT (LEA) HYDROXYPROLINE-RICH GLYCOPROTEIN FAMILY"/>
    <property type="match status" value="1"/>
</dbReference>
<feature type="transmembrane region" description="Helical" evidence="5">
    <location>
        <begin position="80"/>
        <end position="101"/>
    </location>
</feature>
<evidence type="ECO:0000259" key="6">
    <source>
        <dbReference type="Pfam" id="PF03168"/>
    </source>
</evidence>
<evidence type="ECO:0000256" key="3">
    <source>
        <dbReference type="ARBA" id="ARBA00022989"/>
    </source>
</evidence>
<sequence length="252" mass="28840">MEERTPSFSLPQSPKVDPNQNQLCKLQLENINNNGTYVIQVPRDQVYRVPPPENARIAEKYQKTTVKVDRKRRCWIYARIVMYIGIVLCIGCLLIGFYIMLNKPKDPRFVIQQFSFQNGTNPTYNITLQLHNPNSKAGILYKEGQVSLSAKQQEIASGAFPTVFQEHCSSTTMTLKLKELKDNNLPKEVQESVTNVNKKVHVTFSLTMQYHAGITTWKLRDGKKKYHVLCQVTVDSLTEDTNVLSQDCQTLL</sequence>
<dbReference type="AlphaFoldDB" id="A0A445CE89"/>
<comment type="caution">
    <text evidence="7">The sequence shown here is derived from an EMBL/GenBank/DDBJ whole genome shotgun (WGS) entry which is preliminary data.</text>
</comment>
<keyword evidence="8" id="KW-1185">Reference proteome</keyword>
<dbReference type="InterPro" id="IPR004864">
    <property type="entry name" value="LEA_2"/>
</dbReference>
<evidence type="ECO:0000313" key="8">
    <source>
        <dbReference type="Proteomes" id="UP000289738"/>
    </source>
</evidence>
<dbReference type="PANTHER" id="PTHR31234:SF68">
    <property type="entry name" value="EXPRESSED PROTEIN"/>
    <property type="match status" value="1"/>
</dbReference>
<gene>
    <name evidence="7" type="ORF">Ahy_A07g035645</name>
</gene>
<evidence type="ECO:0000256" key="1">
    <source>
        <dbReference type="ARBA" id="ARBA00004167"/>
    </source>
</evidence>
<evidence type="ECO:0000256" key="4">
    <source>
        <dbReference type="ARBA" id="ARBA00023136"/>
    </source>
</evidence>